<dbReference type="GO" id="GO:0046872">
    <property type="term" value="F:metal ion binding"/>
    <property type="evidence" value="ECO:0007669"/>
    <property type="project" value="UniProtKB-KW"/>
</dbReference>
<keyword evidence="4" id="KW-0249">Electron transport</keyword>
<dbReference type="SUPFAM" id="SSF46626">
    <property type="entry name" value="Cytochrome c"/>
    <property type="match status" value="1"/>
</dbReference>
<evidence type="ECO:0000256" key="2">
    <source>
        <dbReference type="ARBA" id="ARBA00022617"/>
    </source>
</evidence>
<accession>A0A381P1H1</accession>
<dbReference type="PANTHER" id="PTHR33751:SF9">
    <property type="entry name" value="CYTOCHROME C4"/>
    <property type="match status" value="1"/>
</dbReference>
<dbReference type="InterPro" id="IPR050597">
    <property type="entry name" value="Cytochrome_c_Oxidase_Subunit"/>
</dbReference>
<dbReference type="InterPro" id="IPR009056">
    <property type="entry name" value="Cyt_c-like_dom"/>
</dbReference>
<evidence type="ECO:0000256" key="1">
    <source>
        <dbReference type="ARBA" id="ARBA00022448"/>
    </source>
</evidence>
<organism evidence="7">
    <name type="scientific">marine metagenome</name>
    <dbReference type="NCBI Taxonomy" id="408172"/>
    <lineage>
        <taxon>unclassified sequences</taxon>
        <taxon>metagenomes</taxon>
        <taxon>ecological metagenomes</taxon>
    </lineage>
</organism>
<evidence type="ECO:0000256" key="5">
    <source>
        <dbReference type="ARBA" id="ARBA00023004"/>
    </source>
</evidence>
<name>A0A381P1H1_9ZZZZ</name>
<dbReference type="AlphaFoldDB" id="A0A381P1H1"/>
<keyword evidence="2" id="KW-0349">Heme</keyword>
<dbReference type="EMBL" id="UINC01000738">
    <property type="protein sequence ID" value="SUZ60357.1"/>
    <property type="molecule type" value="Genomic_DNA"/>
</dbReference>
<keyword evidence="3" id="KW-0479">Metal-binding</keyword>
<evidence type="ECO:0000256" key="4">
    <source>
        <dbReference type="ARBA" id="ARBA00022982"/>
    </source>
</evidence>
<reference evidence="7" key="1">
    <citation type="submission" date="2018-05" db="EMBL/GenBank/DDBJ databases">
        <authorList>
            <person name="Lanie J.A."/>
            <person name="Ng W.-L."/>
            <person name="Kazmierczak K.M."/>
            <person name="Andrzejewski T.M."/>
            <person name="Davidsen T.M."/>
            <person name="Wayne K.J."/>
            <person name="Tettelin H."/>
            <person name="Glass J.I."/>
            <person name="Rusch D."/>
            <person name="Podicherti R."/>
            <person name="Tsui H.-C.T."/>
            <person name="Winkler M.E."/>
        </authorList>
    </citation>
    <scope>NUCLEOTIDE SEQUENCE</scope>
</reference>
<dbReference type="Gene3D" id="1.10.760.10">
    <property type="entry name" value="Cytochrome c-like domain"/>
    <property type="match status" value="1"/>
</dbReference>
<feature type="domain" description="Cytochrome c" evidence="6">
    <location>
        <begin position="32"/>
        <end position="111"/>
    </location>
</feature>
<sequence>MYNFRLVMMKKYVLAVFFVTTMSFSLSALSETSAGEGEAMYQALGCSSCHGKDGHSEDDNYPSLAGRSSDWIVQQLEAFQSGERENPVMSAMAPMSEGFERVIADYLSSLEL</sequence>
<keyword evidence="1" id="KW-0813">Transport</keyword>
<proteinExistence type="predicted"/>
<evidence type="ECO:0000313" key="7">
    <source>
        <dbReference type="EMBL" id="SUZ60357.1"/>
    </source>
</evidence>
<dbReference type="PROSITE" id="PS51007">
    <property type="entry name" value="CYTC"/>
    <property type="match status" value="1"/>
</dbReference>
<evidence type="ECO:0000256" key="3">
    <source>
        <dbReference type="ARBA" id="ARBA00022723"/>
    </source>
</evidence>
<dbReference type="InterPro" id="IPR036909">
    <property type="entry name" value="Cyt_c-like_dom_sf"/>
</dbReference>
<protein>
    <recommendedName>
        <fullName evidence="6">Cytochrome c domain-containing protein</fullName>
    </recommendedName>
</protein>
<gene>
    <name evidence="7" type="ORF">METZ01_LOCUS13211</name>
</gene>
<dbReference type="Pfam" id="PF00034">
    <property type="entry name" value="Cytochrom_C"/>
    <property type="match status" value="1"/>
</dbReference>
<dbReference type="GO" id="GO:0009055">
    <property type="term" value="F:electron transfer activity"/>
    <property type="evidence" value="ECO:0007669"/>
    <property type="project" value="InterPro"/>
</dbReference>
<evidence type="ECO:0000259" key="6">
    <source>
        <dbReference type="PROSITE" id="PS51007"/>
    </source>
</evidence>
<dbReference type="GO" id="GO:0020037">
    <property type="term" value="F:heme binding"/>
    <property type="evidence" value="ECO:0007669"/>
    <property type="project" value="InterPro"/>
</dbReference>
<keyword evidence="5" id="KW-0408">Iron</keyword>
<dbReference type="PANTHER" id="PTHR33751">
    <property type="entry name" value="CBB3-TYPE CYTOCHROME C OXIDASE SUBUNIT FIXP"/>
    <property type="match status" value="1"/>
</dbReference>